<gene>
    <name evidence="1" type="ORF">IFJ75_13375</name>
</gene>
<name>A0A975GV83_9CAUL</name>
<evidence type="ECO:0000313" key="1">
    <source>
        <dbReference type="EMBL" id="QTC90264.1"/>
    </source>
</evidence>
<proteinExistence type="predicted"/>
<organism evidence="1 2">
    <name type="scientific">Brevundimonas goettingensis</name>
    <dbReference type="NCBI Taxonomy" id="2774190"/>
    <lineage>
        <taxon>Bacteria</taxon>
        <taxon>Pseudomonadati</taxon>
        <taxon>Pseudomonadota</taxon>
        <taxon>Alphaproteobacteria</taxon>
        <taxon>Caulobacterales</taxon>
        <taxon>Caulobacteraceae</taxon>
        <taxon>Brevundimonas</taxon>
    </lineage>
</organism>
<dbReference type="KEGG" id="bgoe:IFJ75_13375"/>
<dbReference type="AlphaFoldDB" id="A0A975GV83"/>
<reference evidence="1" key="1">
    <citation type="submission" date="2020-09" db="EMBL/GenBank/DDBJ databases">
        <title>Brevundimonas sp. LVF2 isolated from a puddle in Goettingen, Germany.</title>
        <authorList>
            <person name="Friedrich I."/>
            <person name="Klassen A."/>
            <person name="Hannes N."/>
            <person name="Schneider D."/>
            <person name="Hertel R."/>
            <person name="Daniel R."/>
        </authorList>
    </citation>
    <scope>NUCLEOTIDE SEQUENCE</scope>
    <source>
        <strain evidence="1">LVF2</strain>
    </source>
</reference>
<dbReference type="EMBL" id="CP062222">
    <property type="protein sequence ID" value="QTC90264.1"/>
    <property type="molecule type" value="Genomic_DNA"/>
</dbReference>
<evidence type="ECO:0000313" key="2">
    <source>
        <dbReference type="Proteomes" id="UP000663918"/>
    </source>
</evidence>
<keyword evidence="2" id="KW-1185">Reference proteome</keyword>
<dbReference type="Proteomes" id="UP000663918">
    <property type="component" value="Chromosome"/>
</dbReference>
<accession>A0A975GV83</accession>
<protein>
    <submittedName>
        <fullName evidence="1">Uncharacterized protein</fullName>
    </submittedName>
</protein>
<sequence length="74" mass="8260">MAGIKRSGNQVQAEEDQAGVVTDSQCRFLTRPELFRSIAQGFTQKGHGLNLRFPERSDLDLDRGIVPDAAFRLK</sequence>